<dbReference type="PROSITE" id="PS50089">
    <property type="entry name" value="ZF_RING_2"/>
    <property type="match status" value="1"/>
</dbReference>
<evidence type="ECO:0000259" key="6">
    <source>
        <dbReference type="PROSITE" id="PS50089"/>
    </source>
</evidence>
<dbReference type="Gene3D" id="3.30.40.10">
    <property type="entry name" value="Zinc/RING finger domain, C3HC4 (zinc finger)"/>
    <property type="match status" value="1"/>
</dbReference>
<dbReference type="GO" id="GO:0016567">
    <property type="term" value="P:protein ubiquitination"/>
    <property type="evidence" value="ECO:0007669"/>
    <property type="project" value="TreeGrafter"/>
</dbReference>
<name>A0A1R2ANH5_9CILI</name>
<evidence type="ECO:0000256" key="3">
    <source>
        <dbReference type="ARBA" id="ARBA00022833"/>
    </source>
</evidence>
<feature type="domain" description="RING-type" evidence="6">
    <location>
        <begin position="420"/>
        <end position="459"/>
    </location>
</feature>
<evidence type="ECO:0000256" key="5">
    <source>
        <dbReference type="SAM" id="Phobius"/>
    </source>
</evidence>
<feature type="transmembrane region" description="Helical" evidence="5">
    <location>
        <begin position="145"/>
        <end position="162"/>
    </location>
</feature>
<dbReference type="PANTHER" id="PTHR46858">
    <property type="entry name" value="OS05G0521000 PROTEIN"/>
    <property type="match status" value="1"/>
</dbReference>
<accession>A0A1R2ANH5</accession>
<protein>
    <recommendedName>
        <fullName evidence="6">RING-type domain-containing protein</fullName>
    </recommendedName>
</protein>
<evidence type="ECO:0000256" key="2">
    <source>
        <dbReference type="ARBA" id="ARBA00022771"/>
    </source>
</evidence>
<feature type="transmembrane region" description="Helical" evidence="5">
    <location>
        <begin position="214"/>
        <end position="237"/>
    </location>
</feature>
<keyword evidence="8" id="KW-1185">Reference proteome</keyword>
<dbReference type="AlphaFoldDB" id="A0A1R2ANH5"/>
<keyword evidence="1" id="KW-0479">Metal-binding</keyword>
<evidence type="ECO:0000313" key="7">
    <source>
        <dbReference type="EMBL" id="OMJ66072.1"/>
    </source>
</evidence>
<keyword evidence="2 4" id="KW-0863">Zinc-finger</keyword>
<evidence type="ECO:0000256" key="1">
    <source>
        <dbReference type="ARBA" id="ARBA00022723"/>
    </source>
</evidence>
<dbReference type="PANTHER" id="PTHR46858:SF5">
    <property type="entry name" value="E3 UBIQUITIN-PROTEIN LIGASE APD1-RELATED"/>
    <property type="match status" value="1"/>
</dbReference>
<dbReference type="EMBL" id="MPUH01001829">
    <property type="protein sequence ID" value="OMJ66072.1"/>
    <property type="molecule type" value="Genomic_DNA"/>
</dbReference>
<keyword evidence="5" id="KW-0812">Transmembrane</keyword>
<dbReference type="Proteomes" id="UP000187209">
    <property type="component" value="Unassembled WGS sequence"/>
</dbReference>
<reference evidence="7 8" key="1">
    <citation type="submission" date="2016-11" db="EMBL/GenBank/DDBJ databases">
        <title>The macronuclear genome of Stentor coeruleus: a giant cell with tiny introns.</title>
        <authorList>
            <person name="Slabodnick M."/>
            <person name="Ruby J.G."/>
            <person name="Reiff S.B."/>
            <person name="Swart E.C."/>
            <person name="Gosai S."/>
            <person name="Prabakaran S."/>
            <person name="Witkowska E."/>
            <person name="Larue G.E."/>
            <person name="Fisher S."/>
            <person name="Freeman R.M."/>
            <person name="Gunawardena J."/>
            <person name="Chu W."/>
            <person name="Stover N.A."/>
            <person name="Gregory B.D."/>
            <person name="Nowacki M."/>
            <person name="Derisi J."/>
            <person name="Roy S.W."/>
            <person name="Marshall W.F."/>
            <person name="Sood P."/>
        </authorList>
    </citation>
    <scope>NUCLEOTIDE SEQUENCE [LARGE SCALE GENOMIC DNA]</scope>
    <source>
        <strain evidence="7">WM001</strain>
    </source>
</reference>
<feature type="transmembrane region" description="Helical" evidence="5">
    <location>
        <begin position="118"/>
        <end position="139"/>
    </location>
</feature>
<keyword evidence="5" id="KW-1133">Transmembrane helix</keyword>
<dbReference type="GO" id="GO:0008270">
    <property type="term" value="F:zinc ion binding"/>
    <property type="evidence" value="ECO:0007669"/>
    <property type="project" value="UniProtKB-KW"/>
</dbReference>
<gene>
    <name evidence="7" type="ORF">SteCoe_37212</name>
</gene>
<feature type="transmembrane region" description="Helical" evidence="5">
    <location>
        <begin position="249"/>
        <end position="271"/>
    </location>
</feature>
<dbReference type="Pfam" id="PF13920">
    <property type="entry name" value="zf-C3HC4_3"/>
    <property type="match status" value="1"/>
</dbReference>
<comment type="caution">
    <text evidence="7">The sequence shown here is derived from an EMBL/GenBank/DDBJ whole genome shotgun (WGS) entry which is preliminary data.</text>
</comment>
<feature type="transmembrane region" description="Helical" evidence="5">
    <location>
        <begin position="183"/>
        <end position="202"/>
    </location>
</feature>
<evidence type="ECO:0000256" key="4">
    <source>
        <dbReference type="PROSITE-ProRule" id="PRU00175"/>
    </source>
</evidence>
<proteinExistence type="predicted"/>
<dbReference type="InterPro" id="IPR013083">
    <property type="entry name" value="Znf_RING/FYVE/PHD"/>
</dbReference>
<sequence length="480" mass="55839">MDSIQTQKLEEDKEDYYEYLKNASSNSVLEINRMPTQLDDEEQAYDMYSIEQVFKRFSNYGITLMISGVLLQFYFYNLISAVFSIIPLIVLEILLIFEFISKFRDEYHIIQSVLKNEYFIDLITSIGNILSYILLTLYIENKLNYLTISSLPLVLTFIFKIFTKAHLANKCISFSNIVIPKQIRLISKFINILVFILIGLKIDNILYYNWNNILVPFFIGILLCFLVGLASIILLTIQHFSKNPDKNSYFANLWLAYTFLGCSTSFLSIYLLSKSQFFLVIPISYIFGFVLLTQIFQKKLTSWWFDFFINNSEDYPILTNYNNPLPIPKSQQISINQTFTEKLKNVIILTPKALVRLSNTHTQTRAEKITRKKHNRSLSYISGIKSRMSKDLRFNNRARSMAIGNIGNEFMDMQIMKLLCKFCFREVADCKFVPCGHGGVCMSCGEIILKSNRKCYKCRGKISDIFEIEIENQNNNILNS</sequence>
<keyword evidence="5" id="KW-0472">Membrane</keyword>
<keyword evidence="3" id="KW-0862">Zinc</keyword>
<organism evidence="7 8">
    <name type="scientific">Stentor coeruleus</name>
    <dbReference type="NCBI Taxonomy" id="5963"/>
    <lineage>
        <taxon>Eukaryota</taxon>
        <taxon>Sar</taxon>
        <taxon>Alveolata</taxon>
        <taxon>Ciliophora</taxon>
        <taxon>Postciliodesmatophora</taxon>
        <taxon>Heterotrichea</taxon>
        <taxon>Heterotrichida</taxon>
        <taxon>Stentoridae</taxon>
        <taxon>Stentor</taxon>
    </lineage>
</organism>
<feature type="transmembrane region" description="Helical" evidence="5">
    <location>
        <begin position="277"/>
        <end position="296"/>
    </location>
</feature>
<evidence type="ECO:0000313" key="8">
    <source>
        <dbReference type="Proteomes" id="UP000187209"/>
    </source>
</evidence>
<dbReference type="InterPro" id="IPR001841">
    <property type="entry name" value="Znf_RING"/>
</dbReference>
<feature type="transmembrane region" description="Helical" evidence="5">
    <location>
        <begin position="81"/>
        <end position="97"/>
    </location>
</feature>
<dbReference type="GO" id="GO:0061630">
    <property type="term" value="F:ubiquitin protein ligase activity"/>
    <property type="evidence" value="ECO:0007669"/>
    <property type="project" value="TreeGrafter"/>
</dbReference>